<reference evidence="2 3" key="1">
    <citation type="submission" date="2023-02" db="EMBL/GenBank/DDBJ databases">
        <title>Streptococcus sp. Genome Sequencing and Assembly.</title>
        <authorList>
            <person name="Shore S.M."/>
            <person name="Nicholson T.L."/>
        </authorList>
    </citation>
    <scope>NUCLEOTIDE SEQUENCE [LARGE SCALE GENOMIC DNA]</scope>
    <source>
        <strain evidence="2 3">29892</strain>
    </source>
</reference>
<accession>A0AA96VIQ3</accession>
<dbReference type="EMBL" id="CP118734">
    <property type="protein sequence ID" value="WNY49873.1"/>
    <property type="molecule type" value="Genomic_DNA"/>
</dbReference>
<evidence type="ECO:0000313" key="2">
    <source>
        <dbReference type="EMBL" id="WNY49873.1"/>
    </source>
</evidence>
<evidence type="ECO:0000259" key="1">
    <source>
        <dbReference type="Pfam" id="PF18885"/>
    </source>
</evidence>
<feature type="domain" description="DUF5648" evidence="1">
    <location>
        <begin position="169"/>
        <end position="301"/>
    </location>
</feature>
<dbReference type="Pfam" id="PF18885">
    <property type="entry name" value="DUF5648"/>
    <property type="match status" value="1"/>
</dbReference>
<evidence type="ECO:0000313" key="3">
    <source>
        <dbReference type="Proteomes" id="UP001301526"/>
    </source>
</evidence>
<dbReference type="InterPro" id="IPR043708">
    <property type="entry name" value="DUF5648"/>
</dbReference>
<dbReference type="AlphaFoldDB" id="A0AA96VIQ3"/>
<protein>
    <recommendedName>
        <fullName evidence="1">DUF5648 domain-containing protein</fullName>
    </recommendedName>
</protein>
<gene>
    <name evidence="2" type="ORF">PW220_04345</name>
</gene>
<name>A0AA96VIQ3_9STRE</name>
<keyword evidence="3" id="KW-1185">Reference proteome</keyword>
<sequence>MKNKTIFIISLSLGLLLLFWGGATLTAAERNPYIADHSQKVELDNLTLPTEVRVGDFGQIRRSLSDSYYDLEFSLDFEVEDASVLSIGEKGDWKALKAGITSVTVLPAQPDKKQSFLNELSQKNWTYFPGVYLGQTPVSSQQQTSPEKTTFTVTVLETNEPHQLDTPIPMYRLYNPVNHEHFYTSDEHEKDYLVKIGWGNDEGIAWHFINATSNDKPVYRLYNPILKDHHYTLDKHEVNVLTSRFGWKQEGIGWYSNGNKEVHRLFHPGLVSGSHHYTLDKNEVRVLQERGWIYEGVAWYAY</sequence>
<proteinExistence type="predicted"/>
<dbReference type="Proteomes" id="UP001301526">
    <property type="component" value="Chromosome"/>
</dbReference>
<dbReference type="RefSeq" id="WP_248054421.1">
    <property type="nucleotide sequence ID" value="NZ_CP118734.1"/>
</dbReference>
<organism evidence="2 3">
    <name type="scientific">Streptococcus iners subsp. hyiners</name>
    <dbReference type="NCBI Taxonomy" id="3028083"/>
    <lineage>
        <taxon>Bacteria</taxon>
        <taxon>Bacillati</taxon>
        <taxon>Bacillota</taxon>
        <taxon>Bacilli</taxon>
        <taxon>Lactobacillales</taxon>
        <taxon>Streptococcaceae</taxon>
        <taxon>Streptococcus</taxon>
        <taxon>Streptococcus iners</taxon>
    </lineage>
</organism>